<name>A0ABS8HZK9_9FIRM</name>
<keyword evidence="3" id="KW-1185">Reference proteome</keyword>
<dbReference type="RefSeq" id="WP_229537464.1">
    <property type="nucleotide sequence ID" value="NZ_JAJHJB010000081.1"/>
</dbReference>
<comment type="caution">
    <text evidence="2">The sequence shown here is derived from an EMBL/GenBank/DDBJ whole genome shotgun (WGS) entry which is preliminary data.</text>
</comment>
<gene>
    <name evidence="2" type="ORF">LMF89_24995</name>
</gene>
<feature type="domain" description="CD-NTase associated protein 4-like DNA endonuclease" evidence="1">
    <location>
        <begin position="12"/>
        <end position="69"/>
    </location>
</feature>
<dbReference type="Pfam" id="PF14130">
    <property type="entry name" value="Cap4_nuclease"/>
    <property type="match status" value="1"/>
</dbReference>
<protein>
    <submittedName>
        <fullName evidence="2">DUF4297 domain-containing protein</fullName>
    </submittedName>
</protein>
<dbReference type="Proteomes" id="UP001165492">
    <property type="component" value="Unassembled WGS sequence"/>
</dbReference>
<evidence type="ECO:0000259" key="1">
    <source>
        <dbReference type="Pfam" id="PF14130"/>
    </source>
</evidence>
<evidence type="ECO:0000313" key="2">
    <source>
        <dbReference type="EMBL" id="MCC5468598.1"/>
    </source>
</evidence>
<accession>A0ABS8HZK9</accession>
<proteinExistence type="predicted"/>
<organism evidence="2 3">
    <name type="scientific">Pelosinus baikalensis</name>
    <dbReference type="NCBI Taxonomy" id="2892015"/>
    <lineage>
        <taxon>Bacteria</taxon>
        <taxon>Bacillati</taxon>
        <taxon>Bacillota</taxon>
        <taxon>Negativicutes</taxon>
        <taxon>Selenomonadales</taxon>
        <taxon>Sporomusaceae</taxon>
        <taxon>Pelosinus</taxon>
    </lineage>
</organism>
<dbReference type="EMBL" id="JAJHJB010000081">
    <property type="protein sequence ID" value="MCC5468598.1"/>
    <property type="molecule type" value="Genomic_DNA"/>
</dbReference>
<sequence>MDVPCYFGPKLTGGAHSSAGFAYQDLCGLICLFESLNRDEEVLSISMETINDFAIHHRHQTVTSQVKKQTLTIPFIKQLL</sequence>
<reference evidence="2" key="1">
    <citation type="submission" date="2021-11" db="EMBL/GenBank/DDBJ databases">
        <title>Description of a new species Pelosinus isolated from the bottom sediments of Lake Baikal.</title>
        <authorList>
            <person name="Zakharyuk A."/>
        </authorList>
    </citation>
    <scope>NUCLEOTIDE SEQUENCE</scope>
    <source>
        <strain evidence="2">Bkl1</strain>
    </source>
</reference>
<dbReference type="InterPro" id="IPR025382">
    <property type="entry name" value="Cap4-like_endonuclease_dom"/>
</dbReference>
<evidence type="ECO:0000313" key="3">
    <source>
        <dbReference type="Proteomes" id="UP001165492"/>
    </source>
</evidence>